<comment type="catalytic activity">
    <reaction evidence="10">
        <text>ITP + H2O = IMP + diphosphate + H(+)</text>
        <dbReference type="Rhea" id="RHEA:29399"/>
        <dbReference type="ChEBI" id="CHEBI:15377"/>
        <dbReference type="ChEBI" id="CHEBI:15378"/>
        <dbReference type="ChEBI" id="CHEBI:33019"/>
        <dbReference type="ChEBI" id="CHEBI:58053"/>
        <dbReference type="ChEBI" id="CHEBI:61402"/>
        <dbReference type="EC" id="3.6.1.66"/>
    </reaction>
</comment>
<evidence type="ECO:0000256" key="5">
    <source>
        <dbReference type="ARBA" id="ARBA00022801"/>
    </source>
</evidence>
<evidence type="ECO:0000256" key="1">
    <source>
        <dbReference type="ARBA" id="ARBA00008023"/>
    </source>
</evidence>
<keyword evidence="3 10" id="KW-0479">Metal-binding</keyword>
<dbReference type="GO" id="GO:0035870">
    <property type="term" value="F:dITP diphosphatase activity"/>
    <property type="evidence" value="ECO:0007669"/>
    <property type="project" value="UniProtKB-UniRule"/>
</dbReference>
<dbReference type="GO" id="GO:0009117">
    <property type="term" value="P:nucleotide metabolic process"/>
    <property type="evidence" value="ECO:0007669"/>
    <property type="project" value="UniProtKB-KW"/>
</dbReference>
<feature type="binding site" evidence="10">
    <location>
        <position position="75"/>
    </location>
    <ligand>
        <name>substrate</name>
    </ligand>
</feature>
<dbReference type="Pfam" id="PF01725">
    <property type="entry name" value="Ham1p_like"/>
    <property type="match status" value="1"/>
</dbReference>
<evidence type="ECO:0000256" key="9">
    <source>
        <dbReference type="ARBA" id="ARBA00052017"/>
    </source>
</evidence>
<evidence type="ECO:0000313" key="12">
    <source>
        <dbReference type="EMBL" id="OGI50681.1"/>
    </source>
</evidence>
<dbReference type="HAMAP" id="MF_01405">
    <property type="entry name" value="Non_canon_purine_NTPase"/>
    <property type="match status" value="1"/>
</dbReference>
<feature type="active site" description="Proton acceptor" evidence="10">
    <location>
        <position position="74"/>
    </location>
</feature>
<dbReference type="CDD" id="cd00515">
    <property type="entry name" value="HAM1"/>
    <property type="match status" value="1"/>
</dbReference>
<dbReference type="GO" id="GO:0017111">
    <property type="term" value="F:ribonucleoside triphosphate phosphatase activity"/>
    <property type="evidence" value="ECO:0007669"/>
    <property type="project" value="InterPro"/>
</dbReference>
<dbReference type="GO" id="GO:0046872">
    <property type="term" value="F:metal ion binding"/>
    <property type="evidence" value="ECO:0007669"/>
    <property type="project" value="UniProtKB-KW"/>
</dbReference>
<keyword evidence="4 10" id="KW-0547">Nucleotide-binding</keyword>
<dbReference type="EC" id="3.6.1.66" evidence="10"/>
<comment type="caution">
    <text evidence="10">Lacks conserved residue(s) required for the propagation of feature annotation.</text>
</comment>
<dbReference type="GO" id="GO:0036222">
    <property type="term" value="F:XTP diphosphatase activity"/>
    <property type="evidence" value="ECO:0007669"/>
    <property type="project" value="UniProtKB-UniRule"/>
</dbReference>
<dbReference type="GO" id="GO:0005829">
    <property type="term" value="C:cytosol"/>
    <property type="evidence" value="ECO:0007669"/>
    <property type="project" value="TreeGrafter"/>
</dbReference>
<evidence type="ECO:0000313" key="13">
    <source>
        <dbReference type="Proteomes" id="UP000179362"/>
    </source>
</evidence>
<dbReference type="InterPro" id="IPR029001">
    <property type="entry name" value="ITPase-like_fam"/>
</dbReference>
<evidence type="ECO:0000256" key="2">
    <source>
        <dbReference type="ARBA" id="ARBA00011738"/>
    </source>
</evidence>
<evidence type="ECO:0000256" key="3">
    <source>
        <dbReference type="ARBA" id="ARBA00022723"/>
    </source>
</evidence>
<evidence type="ECO:0000256" key="4">
    <source>
        <dbReference type="ARBA" id="ARBA00022741"/>
    </source>
</evidence>
<name>A0A1F6U010_9PROT</name>
<protein>
    <recommendedName>
        <fullName evidence="10">dITP/XTP pyrophosphatase</fullName>
        <ecNumber evidence="10">3.6.1.66</ecNumber>
    </recommendedName>
    <alternativeName>
        <fullName evidence="10">Non-canonical purine NTP pyrophosphatase</fullName>
    </alternativeName>
    <alternativeName>
        <fullName evidence="10">Non-standard purine NTP pyrophosphatase</fullName>
    </alternativeName>
    <alternativeName>
        <fullName evidence="10">Nucleoside-triphosphate diphosphatase</fullName>
    </alternativeName>
    <alternativeName>
        <fullName evidence="10">Nucleoside-triphosphate pyrophosphatase</fullName>
        <shortName evidence="10">NTPase</shortName>
    </alternativeName>
</protein>
<keyword evidence="5 10" id="KW-0378">Hydrolase</keyword>
<dbReference type="NCBIfam" id="TIGR00042">
    <property type="entry name" value="RdgB/HAM1 family non-canonical purine NTP pyrophosphatase"/>
    <property type="match status" value="1"/>
</dbReference>
<comment type="subunit">
    <text evidence="2 10">Homodimer.</text>
</comment>
<keyword evidence="7 10" id="KW-0546">Nucleotide metabolism</keyword>
<comment type="caution">
    <text evidence="12">The sequence shown here is derived from an EMBL/GenBank/DDBJ whole genome shotgun (WGS) entry which is preliminary data.</text>
</comment>
<evidence type="ECO:0000256" key="11">
    <source>
        <dbReference type="RuleBase" id="RU003781"/>
    </source>
</evidence>
<feature type="binding site" evidence="10">
    <location>
        <position position="74"/>
    </location>
    <ligand>
        <name>Mg(2+)</name>
        <dbReference type="ChEBI" id="CHEBI:18420"/>
    </ligand>
</feature>
<dbReference type="Gene3D" id="3.90.950.10">
    <property type="match status" value="1"/>
</dbReference>
<comment type="catalytic activity">
    <reaction evidence="9 10">
        <text>XTP + H2O = XMP + diphosphate + H(+)</text>
        <dbReference type="Rhea" id="RHEA:28610"/>
        <dbReference type="ChEBI" id="CHEBI:15377"/>
        <dbReference type="ChEBI" id="CHEBI:15378"/>
        <dbReference type="ChEBI" id="CHEBI:33019"/>
        <dbReference type="ChEBI" id="CHEBI:57464"/>
        <dbReference type="ChEBI" id="CHEBI:61314"/>
        <dbReference type="EC" id="3.6.1.66"/>
    </reaction>
</comment>
<sequence>MGETMTERIVLASSNPGKVREIGQMLAGLHLAVVPQSDFGVQEAAETGLTFVENAIIKARNAAQHAGLPAIADDSGIEVDALNGAPGIYSARYAGEGASDDENLRRLLADLVAVPAEKRTARFQCLMVYMRHALDPTPVICQGTWEGRILFEPVGANGFGYDPVFFVPTHDCSSAQLPPEVKNRLSHRGQALRLLVAALDRMYPAAPGRARKG</sequence>
<dbReference type="GO" id="GO:0036220">
    <property type="term" value="F:ITP diphosphatase activity"/>
    <property type="evidence" value="ECO:0007669"/>
    <property type="project" value="UniProtKB-UniRule"/>
</dbReference>
<feature type="binding site" evidence="10">
    <location>
        <position position="182"/>
    </location>
    <ligand>
        <name>substrate</name>
    </ligand>
</feature>
<dbReference type="GO" id="GO:0009146">
    <property type="term" value="P:purine nucleoside triphosphate catabolic process"/>
    <property type="evidence" value="ECO:0007669"/>
    <property type="project" value="UniProtKB-UniRule"/>
</dbReference>
<feature type="binding site" evidence="10">
    <location>
        <begin position="13"/>
        <end position="18"/>
    </location>
    <ligand>
        <name>substrate</name>
    </ligand>
</feature>
<gene>
    <name evidence="12" type="ORF">A3B81_05470</name>
</gene>
<dbReference type="InterPro" id="IPR020922">
    <property type="entry name" value="dITP/XTP_pyrophosphatase"/>
</dbReference>
<dbReference type="FunFam" id="3.90.950.10:FF:000001">
    <property type="entry name" value="dITP/XTP pyrophosphatase"/>
    <property type="match status" value="1"/>
</dbReference>
<keyword evidence="6 10" id="KW-0460">Magnesium</keyword>
<reference evidence="12 13" key="1">
    <citation type="journal article" date="2016" name="Nat. Commun.">
        <title>Thousands of microbial genomes shed light on interconnected biogeochemical processes in an aquifer system.</title>
        <authorList>
            <person name="Anantharaman K."/>
            <person name="Brown C.T."/>
            <person name="Hug L.A."/>
            <person name="Sharon I."/>
            <person name="Castelle C.J."/>
            <person name="Probst A.J."/>
            <person name="Thomas B.C."/>
            <person name="Singh A."/>
            <person name="Wilkins M.J."/>
            <person name="Karaoz U."/>
            <person name="Brodie E.L."/>
            <person name="Williams K.H."/>
            <person name="Hubbard S.S."/>
            <person name="Banfield J.F."/>
        </authorList>
    </citation>
    <scope>NUCLEOTIDE SEQUENCE [LARGE SCALE GENOMIC DNA]</scope>
</reference>
<comment type="cofactor">
    <cofactor evidence="10">
        <name>Mg(2+)</name>
        <dbReference type="ChEBI" id="CHEBI:18420"/>
    </cofactor>
    <text evidence="10">Binds 1 Mg(2+) ion per subunit.</text>
</comment>
<dbReference type="PANTHER" id="PTHR11067:SF9">
    <property type="entry name" value="INOSINE TRIPHOSPHATE PYROPHOSPHATASE"/>
    <property type="match status" value="1"/>
</dbReference>
<comment type="similarity">
    <text evidence="1 10 11">Belongs to the HAM1 NTPase family.</text>
</comment>
<evidence type="ECO:0000256" key="8">
    <source>
        <dbReference type="ARBA" id="ARBA00051875"/>
    </source>
</evidence>
<organism evidence="12 13">
    <name type="scientific">Candidatus Muproteobacteria bacterium RIFCSPHIGHO2_02_FULL_65_16</name>
    <dbReference type="NCBI Taxonomy" id="1817766"/>
    <lineage>
        <taxon>Bacteria</taxon>
        <taxon>Pseudomonadati</taxon>
        <taxon>Pseudomonadota</taxon>
        <taxon>Candidatus Muproteobacteria</taxon>
    </lineage>
</organism>
<dbReference type="PANTHER" id="PTHR11067">
    <property type="entry name" value="INOSINE TRIPHOSPHATE PYROPHOSPHATASE/HAM1 PROTEIN"/>
    <property type="match status" value="1"/>
</dbReference>
<dbReference type="AlphaFoldDB" id="A0A1F6U010"/>
<dbReference type="GO" id="GO:0000166">
    <property type="term" value="F:nucleotide binding"/>
    <property type="evidence" value="ECO:0007669"/>
    <property type="project" value="UniProtKB-KW"/>
</dbReference>
<accession>A0A1F6U010</accession>
<feature type="binding site" evidence="10">
    <location>
        <begin position="187"/>
        <end position="188"/>
    </location>
    <ligand>
        <name>substrate</name>
    </ligand>
</feature>
<dbReference type="EMBL" id="MFTA01000079">
    <property type="protein sequence ID" value="OGI50681.1"/>
    <property type="molecule type" value="Genomic_DNA"/>
</dbReference>
<evidence type="ECO:0000256" key="10">
    <source>
        <dbReference type="HAMAP-Rule" id="MF_01405"/>
    </source>
</evidence>
<feature type="binding site" evidence="10">
    <location>
        <begin position="159"/>
        <end position="162"/>
    </location>
    <ligand>
        <name>substrate</name>
    </ligand>
</feature>
<evidence type="ECO:0000256" key="6">
    <source>
        <dbReference type="ARBA" id="ARBA00022842"/>
    </source>
</evidence>
<comment type="catalytic activity">
    <reaction evidence="8 10">
        <text>dITP + H2O = dIMP + diphosphate + H(+)</text>
        <dbReference type="Rhea" id="RHEA:28342"/>
        <dbReference type="ChEBI" id="CHEBI:15377"/>
        <dbReference type="ChEBI" id="CHEBI:15378"/>
        <dbReference type="ChEBI" id="CHEBI:33019"/>
        <dbReference type="ChEBI" id="CHEBI:61194"/>
        <dbReference type="ChEBI" id="CHEBI:61382"/>
        <dbReference type="EC" id="3.6.1.66"/>
    </reaction>
</comment>
<evidence type="ECO:0000256" key="7">
    <source>
        <dbReference type="ARBA" id="ARBA00023080"/>
    </source>
</evidence>
<comment type="function">
    <text evidence="10">Pyrophosphatase that catalyzes the hydrolysis of nucleoside triphosphates to their monophosphate derivatives, with a high preference for the non-canonical purine nucleotides XTP (xanthosine triphosphate), dITP (deoxyinosine triphosphate) and ITP. Seems to function as a house-cleaning enzyme that removes non-canonical purine nucleotides from the nucleotide pool, thus preventing their incorporation into DNA/RNA and avoiding chromosomal lesions.</text>
</comment>
<dbReference type="SUPFAM" id="SSF52972">
    <property type="entry name" value="ITPase-like"/>
    <property type="match status" value="1"/>
</dbReference>
<dbReference type="InterPro" id="IPR002637">
    <property type="entry name" value="RdgB/HAM1"/>
</dbReference>
<proteinExistence type="inferred from homology"/>
<dbReference type="Proteomes" id="UP000179362">
    <property type="component" value="Unassembled WGS sequence"/>
</dbReference>